<feature type="compositionally biased region" description="Basic residues" evidence="1">
    <location>
        <begin position="99"/>
        <end position="109"/>
    </location>
</feature>
<accession>A0A426ZL47</accession>
<dbReference type="EMBL" id="AMZH03006080">
    <property type="protein sequence ID" value="RRT64719.1"/>
    <property type="molecule type" value="Genomic_DNA"/>
</dbReference>
<evidence type="ECO:0000313" key="2">
    <source>
        <dbReference type="EMBL" id="RRT64719.1"/>
    </source>
</evidence>
<name>A0A426ZL47_ENSVE</name>
<comment type="caution">
    <text evidence="2">The sequence shown here is derived from an EMBL/GenBank/DDBJ whole genome shotgun (WGS) entry which is preliminary data.</text>
</comment>
<dbReference type="Proteomes" id="UP000287651">
    <property type="component" value="Unassembled WGS sequence"/>
</dbReference>
<reference evidence="2 3" key="1">
    <citation type="journal article" date="2014" name="Agronomy (Basel)">
        <title>A Draft Genome Sequence for Ensete ventricosum, the Drought-Tolerant Tree Against Hunger.</title>
        <authorList>
            <person name="Harrison J."/>
            <person name="Moore K.A."/>
            <person name="Paszkiewicz K."/>
            <person name="Jones T."/>
            <person name="Grant M."/>
            <person name="Ambacheew D."/>
            <person name="Muzemil S."/>
            <person name="Studholme D.J."/>
        </authorList>
    </citation>
    <scope>NUCLEOTIDE SEQUENCE [LARGE SCALE GENOMIC DNA]</scope>
</reference>
<organism evidence="2 3">
    <name type="scientific">Ensete ventricosum</name>
    <name type="common">Abyssinian banana</name>
    <name type="synonym">Musa ensete</name>
    <dbReference type="NCBI Taxonomy" id="4639"/>
    <lineage>
        <taxon>Eukaryota</taxon>
        <taxon>Viridiplantae</taxon>
        <taxon>Streptophyta</taxon>
        <taxon>Embryophyta</taxon>
        <taxon>Tracheophyta</taxon>
        <taxon>Spermatophyta</taxon>
        <taxon>Magnoliopsida</taxon>
        <taxon>Liliopsida</taxon>
        <taxon>Zingiberales</taxon>
        <taxon>Musaceae</taxon>
        <taxon>Ensete</taxon>
    </lineage>
</organism>
<feature type="compositionally biased region" description="Basic residues" evidence="1">
    <location>
        <begin position="77"/>
        <end position="88"/>
    </location>
</feature>
<sequence>MGHQKERENGHHLLGNLLPQLAGLLPQHVHFCTQSPNPKLITGTLRKLPLLPATPHQKSPDESTIWQRHGAQITRICQRKRKRKRKRNRNEGGCGAGGLKRRIDRHGRRTHQDNGDKTYVLDSVKLFTPTAYLSDEWIHLWTPHKTQPRCVIVSQETGIKTVLDNDR</sequence>
<evidence type="ECO:0000313" key="3">
    <source>
        <dbReference type="Proteomes" id="UP000287651"/>
    </source>
</evidence>
<gene>
    <name evidence="2" type="ORF">B296_00038746</name>
</gene>
<proteinExistence type="predicted"/>
<evidence type="ECO:0000256" key="1">
    <source>
        <dbReference type="SAM" id="MobiDB-lite"/>
    </source>
</evidence>
<feature type="region of interest" description="Disordered" evidence="1">
    <location>
        <begin position="76"/>
        <end position="115"/>
    </location>
</feature>
<dbReference type="AlphaFoldDB" id="A0A426ZL47"/>
<protein>
    <submittedName>
        <fullName evidence="2">Uncharacterized protein</fullName>
    </submittedName>
</protein>